<comment type="caution">
    <text evidence="3">The sequence shown here is derived from an EMBL/GenBank/DDBJ whole genome shotgun (WGS) entry which is preliminary data.</text>
</comment>
<feature type="region of interest" description="Disordered" evidence="1">
    <location>
        <begin position="202"/>
        <end position="229"/>
    </location>
</feature>
<feature type="compositionally biased region" description="Polar residues" evidence="1">
    <location>
        <begin position="370"/>
        <end position="387"/>
    </location>
</feature>
<evidence type="ECO:0000313" key="4">
    <source>
        <dbReference type="Proteomes" id="UP000886998"/>
    </source>
</evidence>
<dbReference type="AlphaFoldDB" id="A0A8X6XFA9"/>
<sequence length="553" mass="62988">MENDLTKGVIYYVRTCLDYLAYPTYTDIIILLYGTLCLRCFAQLNLLSQEISNCLPETFGLVKQLDILKRKANIKDILMTIQDTFSSSVLLIMIENVTMCGSITGLFMIHSWYESSLRWKIEGIYYGTNAFLSVASILWVAGALPIEMKKFKETFHSKTHARLLYYHTKDELYLKGEVRKQSEAIQLSKSVDVSSIRSTQTLRSRTRTANASEQSCFGNPSQLSSNYRASDSCSPYQGYLDRADSNSSLPLANYGIDLDMANLPTDMELEQVMMQRNSSRPPSPQLSTCEQLKYNKAQLAKMETIRRCQQTCVDSLRQMPDHYPEEPFYTRALTELQEIEVTMALAVSDIDSYPPCTTPGCPHHEKTPVKSPTKNFINTPRGNNVNNPGKRKDVSSYEYPPLRKTARKIVLNHPENEEINLSPNKYALSQDENDINPENPGSEVNENNPPPQIRNSNTEPKNPTNQSTAQAQLPPPVMLLVEKNYKAQMAAITKEFPKIRSRLTGDFLKLYSDSSEERRQVVQLLKQLKFQFYTIKRTPNQSGNKRPPTYHKS</sequence>
<protein>
    <submittedName>
        <fullName evidence="3">Uncharacterized protein</fullName>
    </submittedName>
</protein>
<feature type="region of interest" description="Disordered" evidence="1">
    <location>
        <begin position="413"/>
        <end position="475"/>
    </location>
</feature>
<feature type="compositionally biased region" description="Polar residues" evidence="1">
    <location>
        <begin position="209"/>
        <end position="229"/>
    </location>
</feature>
<evidence type="ECO:0000256" key="1">
    <source>
        <dbReference type="SAM" id="MobiDB-lite"/>
    </source>
</evidence>
<feature type="compositionally biased region" description="Polar residues" evidence="1">
    <location>
        <begin position="442"/>
        <end position="471"/>
    </location>
</feature>
<dbReference type="Proteomes" id="UP000886998">
    <property type="component" value="Unassembled WGS sequence"/>
</dbReference>
<name>A0A8X6XFA9_9ARAC</name>
<feature type="transmembrane region" description="Helical" evidence="2">
    <location>
        <begin position="124"/>
        <end position="146"/>
    </location>
</feature>
<gene>
    <name evidence="3" type="primary">AVEN_170186_1</name>
    <name evidence="3" type="ORF">TNIN_486091</name>
</gene>
<feature type="transmembrane region" description="Helical" evidence="2">
    <location>
        <begin position="89"/>
        <end position="112"/>
    </location>
</feature>
<organism evidence="3 4">
    <name type="scientific">Trichonephila inaurata madagascariensis</name>
    <dbReference type="NCBI Taxonomy" id="2747483"/>
    <lineage>
        <taxon>Eukaryota</taxon>
        <taxon>Metazoa</taxon>
        <taxon>Ecdysozoa</taxon>
        <taxon>Arthropoda</taxon>
        <taxon>Chelicerata</taxon>
        <taxon>Arachnida</taxon>
        <taxon>Araneae</taxon>
        <taxon>Araneomorphae</taxon>
        <taxon>Entelegynae</taxon>
        <taxon>Araneoidea</taxon>
        <taxon>Nephilidae</taxon>
        <taxon>Trichonephila</taxon>
        <taxon>Trichonephila inaurata</taxon>
    </lineage>
</organism>
<feature type="region of interest" description="Disordered" evidence="1">
    <location>
        <begin position="361"/>
        <end position="400"/>
    </location>
</feature>
<keyword evidence="2" id="KW-1133">Transmembrane helix</keyword>
<evidence type="ECO:0000256" key="2">
    <source>
        <dbReference type="SAM" id="Phobius"/>
    </source>
</evidence>
<keyword evidence="2" id="KW-0812">Transmembrane</keyword>
<keyword evidence="2" id="KW-0472">Membrane</keyword>
<reference evidence="3" key="1">
    <citation type="submission" date="2020-08" db="EMBL/GenBank/DDBJ databases">
        <title>Multicomponent nature underlies the extraordinary mechanical properties of spider dragline silk.</title>
        <authorList>
            <person name="Kono N."/>
            <person name="Nakamura H."/>
            <person name="Mori M."/>
            <person name="Yoshida Y."/>
            <person name="Ohtoshi R."/>
            <person name="Malay A.D."/>
            <person name="Moran D.A.P."/>
            <person name="Tomita M."/>
            <person name="Numata K."/>
            <person name="Arakawa K."/>
        </authorList>
    </citation>
    <scope>NUCLEOTIDE SEQUENCE</scope>
</reference>
<evidence type="ECO:0000313" key="3">
    <source>
        <dbReference type="EMBL" id="GFY51966.1"/>
    </source>
</evidence>
<proteinExistence type="predicted"/>
<dbReference type="EMBL" id="BMAV01008399">
    <property type="protein sequence ID" value="GFY51966.1"/>
    <property type="molecule type" value="Genomic_DNA"/>
</dbReference>
<accession>A0A8X6XFA9</accession>
<keyword evidence="4" id="KW-1185">Reference proteome</keyword>
<feature type="transmembrane region" description="Helical" evidence="2">
    <location>
        <begin position="20"/>
        <end position="42"/>
    </location>
</feature>